<proteinExistence type="predicted"/>
<organism evidence="1">
    <name type="scientific">Marivirga arenosa</name>
    <dbReference type="NCBI Taxonomy" id="3059076"/>
    <lineage>
        <taxon>Bacteria</taxon>
        <taxon>Pseudomonadati</taxon>
        <taxon>Bacteroidota</taxon>
        <taxon>Cytophagia</taxon>
        <taxon>Cytophagales</taxon>
        <taxon>Marivirgaceae</taxon>
        <taxon>Marivirga</taxon>
    </lineage>
</organism>
<accession>A0AA52F0H2</accession>
<dbReference type="KEGG" id="marp:QYS47_31605"/>
<evidence type="ECO:0000313" key="1">
    <source>
        <dbReference type="EMBL" id="WNB18862.1"/>
    </source>
</evidence>
<dbReference type="InterPro" id="IPR029058">
    <property type="entry name" value="AB_hydrolase_fold"/>
</dbReference>
<name>A0AA52F0H2_9BACT</name>
<sequence length="92" mass="10483">MKNHVFIVLFFLIVNYQVKSQSLEQKTIGTKHKSLSNILNEAREFGISIPESYTTQAASHKGYPIIIILDGNTLFRAITRMVNYMSSANRFS</sequence>
<gene>
    <name evidence="1" type="ORF">QYS47_31605</name>
</gene>
<dbReference type="EMBL" id="CP129968">
    <property type="protein sequence ID" value="WNB18862.1"/>
    <property type="molecule type" value="Genomic_DNA"/>
</dbReference>
<dbReference type="SUPFAM" id="SSF53474">
    <property type="entry name" value="alpha/beta-Hydrolases"/>
    <property type="match status" value="1"/>
</dbReference>
<dbReference type="RefSeq" id="WP_322348386.1">
    <property type="nucleotide sequence ID" value="NZ_CP129968.2"/>
</dbReference>
<reference evidence="1" key="1">
    <citation type="submission" date="2023-08" db="EMBL/GenBank/DDBJ databases">
        <title>Comparative genomics and taxonomic characterization of three novel marine species of genus Marivirga.</title>
        <authorList>
            <person name="Muhammad N."/>
            <person name="Kim S.-G."/>
        </authorList>
    </citation>
    <scope>NUCLEOTIDE SEQUENCE</scope>
    <source>
        <strain evidence="1">BKB1-2</strain>
    </source>
</reference>
<dbReference type="Gene3D" id="3.40.50.1820">
    <property type="entry name" value="alpha/beta hydrolase"/>
    <property type="match status" value="1"/>
</dbReference>
<protein>
    <submittedName>
        <fullName evidence="1">Uncharacterized protein</fullName>
    </submittedName>
</protein>
<dbReference type="AlphaFoldDB" id="A0AA52F0H2"/>
<dbReference type="Proteomes" id="UP001232019">
    <property type="component" value="Chromosome"/>
</dbReference>